<organism evidence="1">
    <name type="scientific">Haemophilus influenzae HK1212</name>
    <dbReference type="NCBI Taxonomy" id="456482"/>
    <lineage>
        <taxon>Bacteria</taxon>
        <taxon>Pseudomonadati</taxon>
        <taxon>Pseudomonadota</taxon>
        <taxon>Gammaproteobacteria</taxon>
        <taxon>Pasteurellales</taxon>
        <taxon>Pasteurellaceae</taxon>
        <taxon>Haemophilus</taxon>
    </lineage>
</organism>
<sequence>MLKRILVIIGLAVLATACSNAPRTVSHQVISENDDIQ</sequence>
<name>A0A7G2K357_HAEIF</name>
<dbReference type="PROSITE" id="PS51257">
    <property type="entry name" value="PROKAR_LIPOPROTEIN"/>
    <property type="match status" value="1"/>
</dbReference>
<comment type="caution">
    <text evidence="1">The sequence shown here is derived from an EMBL/GenBank/DDBJ whole genome shotgun (WGS) entry which is preliminary data.</text>
</comment>
<dbReference type="AlphaFoldDB" id="A0A7G2K357"/>
<reference evidence="1" key="1">
    <citation type="journal article" date="2010" name="Genomics">
        <title>Tracing phylogenomic events leading to diversity of Haemophilus influenzae and the emergence of Brazilian Purpuric Fever (BPF)-associated clones.</title>
        <authorList>
            <person name="Papazisi L."/>
            <person name="Ratnayake S."/>
            <person name="Remortel B.G."/>
            <person name="Bock G.R."/>
            <person name="Liang W."/>
            <person name="Saeed A.I."/>
            <person name="Liu J."/>
            <person name="Fleischmann R.D."/>
            <person name="Kilian M."/>
            <person name="Peterson S.N."/>
        </authorList>
    </citation>
    <scope>NUCLEOTIDE SEQUENCE [LARGE SCALE GENOMIC DNA]</scope>
    <source>
        <strain evidence="1">HK1212</strain>
    </source>
</reference>
<keyword evidence="1" id="KW-0449">Lipoprotein</keyword>
<protein>
    <submittedName>
        <fullName evidence="1">Putative lipoprotein NlpC</fullName>
    </submittedName>
</protein>
<proteinExistence type="predicted"/>
<dbReference type="EMBL" id="ABFC01000017">
    <property type="protein sequence ID" value="EFA29599.1"/>
    <property type="molecule type" value="Genomic_DNA"/>
</dbReference>
<gene>
    <name evidence="1" type="ORF">HAINFHK1212_0990</name>
</gene>
<feature type="non-terminal residue" evidence="1">
    <location>
        <position position="37"/>
    </location>
</feature>
<evidence type="ECO:0000313" key="1">
    <source>
        <dbReference type="EMBL" id="EFA29599.1"/>
    </source>
</evidence>
<accession>A0A7G2K357</accession>